<proteinExistence type="predicted"/>
<dbReference type="AlphaFoldDB" id="A0A9P9A478"/>
<dbReference type="OrthoDB" id="4583365at2759"/>
<dbReference type="EMBL" id="JAGPXC010000001">
    <property type="protein sequence ID" value="KAH6661247.1"/>
    <property type="molecule type" value="Genomic_DNA"/>
</dbReference>
<keyword evidence="2" id="KW-1185">Reference proteome</keyword>
<evidence type="ECO:0000313" key="2">
    <source>
        <dbReference type="Proteomes" id="UP000758603"/>
    </source>
</evidence>
<reference evidence="1" key="1">
    <citation type="journal article" date="2021" name="Nat. Commun.">
        <title>Genetic determinants of endophytism in the Arabidopsis root mycobiome.</title>
        <authorList>
            <person name="Mesny F."/>
            <person name="Miyauchi S."/>
            <person name="Thiergart T."/>
            <person name="Pickel B."/>
            <person name="Atanasova L."/>
            <person name="Karlsson M."/>
            <person name="Huettel B."/>
            <person name="Barry K.W."/>
            <person name="Haridas S."/>
            <person name="Chen C."/>
            <person name="Bauer D."/>
            <person name="Andreopoulos W."/>
            <person name="Pangilinan J."/>
            <person name="LaButti K."/>
            <person name="Riley R."/>
            <person name="Lipzen A."/>
            <person name="Clum A."/>
            <person name="Drula E."/>
            <person name="Henrissat B."/>
            <person name="Kohler A."/>
            <person name="Grigoriev I.V."/>
            <person name="Martin F.M."/>
            <person name="Hacquard S."/>
        </authorList>
    </citation>
    <scope>NUCLEOTIDE SEQUENCE</scope>
    <source>
        <strain evidence="1">MPI-SDFR-AT-0073</strain>
    </source>
</reference>
<dbReference type="RefSeq" id="XP_045965378.1">
    <property type="nucleotide sequence ID" value="XM_046099366.1"/>
</dbReference>
<dbReference type="Proteomes" id="UP000758603">
    <property type="component" value="Unassembled WGS sequence"/>
</dbReference>
<organism evidence="1 2">
    <name type="scientific">Truncatella angustata</name>
    <dbReference type="NCBI Taxonomy" id="152316"/>
    <lineage>
        <taxon>Eukaryota</taxon>
        <taxon>Fungi</taxon>
        <taxon>Dikarya</taxon>
        <taxon>Ascomycota</taxon>
        <taxon>Pezizomycotina</taxon>
        <taxon>Sordariomycetes</taxon>
        <taxon>Xylariomycetidae</taxon>
        <taxon>Amphisphaeriales</taxon>
        <taxon>Sporocadaceae</taxon>
        <taxon>Truncatella</taxon>
    </lineage>
</organism>
<comment type="caution">
    <text evidence="1">The sequence shown here is derived from an EMBL/GenBank/DDBJ whole genome shotgun (WGS) entry which is preliminary data.</text>
</comment>
<protein>
    <submittedName>
        <fullName evidence="1">Uncharacterized protein</fullName>
    </submittedName>
</protein>
<sequence length="227" mass="25985">MARVGTERLDRGEFVIEDSITSRVIDMKNPWASCFRPGRRVEMAMVLFKAVFDEKCPSCDFEPADQLRTEISRTETKLPVLEKSPDQGKPDDFSMFRRLCTYAVISKISRRKSKDAHQLAFLVLNPRKEAIISNNLSWRDRAHRLDAEIFNADKWISSQLKTLEALNKETTVLKAAQLFLRTATETLRAETNIFLEEHELNLKKAGLGLDEQSINKECINLQLALGI</sequence>
<evidence type="ECO:0000313" key="1">
    <source>
        <dbReference type="EMBL" id="KAH6661247.1"/>
    </source>
</evidence>
<dbReference type="GeneID" id="70128258"/>
<name>A0A9P9A478_9PEZI</name>
<gene>
    <name evidence="1" type="ORF">BKA67DRAFT_531307</name>
</gene>
<accession>A0A9P9A478</accession>